<dbReference type="EMBL" id="BSDZ01000023">
    <property type="protein sequence ID" value="GLI65363.1"/>
    <property type="molecule type" value="Genomic_DNA"/>
</dbReference>
<name>A0ABQ5S789_9CHLO</name>
<keyword evidence="3" id="KW-1185">Reference proteome</keyword>
<proteinExistence type="predicted"/>
<reference evidence="2 3" key="1">
    <citation type="journal article" date="2023" name="IScience">
        <title>Expanded male sex-determining region conserved during the evolution of homothallism in the green alga Volvox.</title>
        <authorList>
            <person name="Yamamoto K."/>
            <person name="Matsuzaki R."/>
            <person name="Mahakham W."/>
            <person name="Heman W."/>
            <person name="Sekimoto H."/>
            <person name="Kawachi M."/>
            <person name="Minakuchi Y."/>
            <person name="Toyoda A."/>
            <person name="Nozaki H."/>
        </authorList>
    </citation>
    <scope>NUCLEOTIDE SEQUENCE [LARGE SCALE GENOMIC DNA]</scope>
    <source>
        <strain evidence="2 3">NIES-4468</strain>
    </source>
</reference>
<gene>
    <name evidence="2" type="ORF">VaNZ11_008913</name>
</gene>
<organism evidence="2 3">
    <name type="scientific">Volvox africanus</name>
    <dbReference type="NCBI Taxonomy" id="51714"/>
    <lineage>
        <taxon>Eukaryota</taxon>
        <taxon>Viridiplantae</taxon>
        <taxon>Chlorophyta</taxon>
        <taxon>core chlorophytes</taxon>
        <taxon>Chlorophyceae</taxon>
        <taxon>CS clade</taxon>
        <taxon>Chlamydomonadales</taxon>
        <taxon>Volvocaceae</taxon>
        <taxon>Volvox</taxon>
    </lineage>
</organism>
<comment type="caution">
    <text evidence="2">The sequence shown here is derived from an EMBL/GenBank/DDBJ whole genome shotgun (WGS) entry which is preliminary data.</text>
</comment>
<evidence type="ECO:0000313" key="3">
    <source>
        <dbReference type="Proteomes" id="UP001165090"/>
    </source>
</evidence>
<feature type="compositionally biased region" description="Basic and acidic residues" evidence="1">
    <location>
        <begin position="75"/>
        <end position="84"/>
    </location>
</feature>
<evidence type="ECO:0000313" key="2">
    <source>
        <dbReference type="EMBL" id="GLI65363.1"/>
    </source>
</evidence>
<feature type="region of interest" description="Disordered" evidence="1">
    <location>
        <begin position="75"/>
        <end position="130"/>
    </location>
</feature>
<protein>
    <submittedName>
        <fullName evidence="2">Uncharacterized protein</fullName>
    </submittedName>
</protein>
<evidence type="ECO:0000256" key="1">
    <source>
        <dbReference type="SAM" id="MobiDB-lite"/>
    </source>
</evidence>
<sequence>MTAGYGVECGSFPHSFASYSDTMMQGVERPGHCSWNFIPRAGDMDTCPNSVLAAGPRAQPGYLALVSMPTVAEDRVEDRERDGEFECSNTEDTELRRLPPALRSGTLPQLHYPSHPQGNRQQQQQQQANRGVLQHLEHLEQQQQPAVRHCSASESGWDSELLGFAVVSGSGSHPGARIYNGNAVDGEGASHRALHQLQLEHGPEQQGRLETLQGSTMVDWLDLGGRLTHGPTVTHGSTWQGTASTSMTRVRLARQRSVGMTRKRVLV</sequence>
<accession>A0ABQ5S789</accession>
<dbReference type="Proteomes" id="UP001165090">
    <property type="component" value="Unassembled WGS sequence"/>
</dbReference>